<evidence type="ECO:0000256" key="1">
    <source>
        <dbReference type="ARBA" id="ARBA00022536"/>
    </source>
</evidence>
<dbReference type="EMBL" id="FN654284">
    <property type="protein sequence ID" value="CBY30808.1"/>
    <property type="molecule type" value="Genomic_DNA"/>
</dbReference>
<dbReference type="SMART" id="SM00181">
    <property type="entry name" value="EGF"/>
    <property type="match status" value="5"/>
</dbReference>
<dbReference type="PANTHER" id="PTHR24049:SF29">
    <property type="entry name" value="EGF-LIKE DOMAIN-CONTAINING PROTEIN"/>
    <property type="match status" value="1"/>
</dbReference>
<feature type="disulfide bond" evidence="4">
    <location>
        <begin position="327"/>
        <end position="336"/>
    </location>
</feature>
<organism evidence="7">
    <name type="scientific">Oikopleura dioica</name>
    <name type="common">Tunicate</name>
    <dbReference type="NCBI Taxonomy" id="34765"/>
    <lineage>
        <taxon>Eukaryota</taxon>
        <taxon>Metazoa</taxon>
        <taxon>Chordata</taxon>
        <taxon>Tunicata</taxon>
        <taxon>Appendicularia</taxon>
        <taxon>Copelata</taxon>
        <taxon>Oikopleuridae</taxon>
        <taxon>Oikopleura</taxon>
    </lineage>
</organism>
<reference evidence="7" key="1">
    <citation type="journal article" date="2010" name="Science">
        <title>Plasticity of animal genome architecture unmasked by rapid evolution of a pelagic tunicate.</title>
        <authorList>
            <person name="Denoeud F."/>
            <person name="Henriet S."/>
            <person name="Mungpakdee S."/>
            <person name="Aury J.M."/>
            <person name="Da Silva C."/>
            <person name="Brinkmann H."/>
            <person name="Mikhaleva J."/>
            <person name="Olsen L.C."/>
            <person name="Jubin C."/>
            <person name="Canestro C."/>
            <person name="Bouquet J.M."/>
            <person name="Danks G."/>
            <person name="Poulain J."/>
            <person name="Campsteijn C."/>
            <person name="Adamski M."/>
            <person name="Cross I."/>
            <person name="Yadetie F."/>
            <person name="Muffato M."/>
            <person name="Louis A."/>
            <person name="Butcher S."/>
            <person name="Tsagkogeorga G."/>
            <person name="Konrad A."/>
            <person name="Singh S."/>
            <person name="Jensen M.F."/>
            <person name="Cong E.H."/>
            <person name="Eikeseth-Otteraa H."/>
            <person name="Noel B."/>
            <person name="Anthouard V."/>
            <person name="Porcel B.M."/>
            <person name="Kachouri-Lafond R."/>
            <person name="Nishino A."/>
            <person name="Ugolini M."/>
            <person name="Chourrout P."/>
            <person name="Nishida H."/>
            <person name="Aasland R."/>
            <person name="Huzurbazar S."/>
            <person name="Westhof E."/>
            <person name="Delsuc F."/>
            <person name="Lehrach H."/>
            <person name="Reinhardt R."/>
            <person name="Weissenbach J."/>
            <person name="Roy S.W."/>
            <person name="Artiguenave F."/>
            <person name="Postlethwait J.H."/>
            <person name="Manak J.R."/>
            <person name="Thompson E.M."/>
            <person name="Jaillon O."/>
            <person name="Du Pasquier L."/>
            <person name="Boudinot P."/>
            <person name="Liberles D.A."/>
            <person name="Volff J.N."/>
            <person name="Philippe H."/>
            <person name="Lenhard B."/>
            <person name="Roest Crollius H."/>
            <person name="Wincker P."/>
            <person name="Chourrout D."/>
        </authorList>
    </citation>
    <scope>NUCLEOTIDE SEQUENCE [LARGE SCALE GENOMIC DNA]</scope>
</reference>
<keyword evidence="1 4" id="KW-0245">EGF-like domain</keyword>
<dbReference type="Proteomes" id="UP000011014">
    <property type="component" value="Unassembled WGS sequence"/>
</dbReference>
<dbReference type="PROSITE" id="PS50026">
    <property type="entry name" value="EGF_3"/>
    <property type="match status" value="3"/>
</dbReference>
<feature type="domain" description="EGF-like" evidence="6">
    <location>
        <begin position="151"/>
        <end position="189"/>
    </location>
</feature>
<gene>
    <name evidence="7" type="ORF">GSOID_T00018699001</name>
</gene>
<evidence type="ECO:0000313" key="7">
    <source>
        <dbReference type="EMBL" id="CBY30808.1"/>
    </source>
</evidence>
<dbReference type="PROSITE" id="PS00022">
    <property type="entry name" value="EGF_1"/>
    <property type="match status" value="2"/>
</dbReference>
<dbReference type="InterPro" id="IPR016187">
    <property type="entry name" value="CTDL_fold"/>
</dbReference>
<dbReference type="InterPro" id="IPR016186">
    <property type="entry name" value="C-type_lectin-like/link_sf"/>
</dbReference>
<comment type="caution">
    <text evidence="4">Lacks conserved residue(s) required for the propagation of feature annotation.</text>
</comment>
<evidence type="ECO:0000259" key="6">
    <source>
        <dbReference type="PROSITE" id="PS50026"/>
    </source>
</evidence>
<accession>E4Y560</accession>
<name>E4Y560_OIKDI</name>
<dbReference type="InterPro" id="IPR003645">
    <property type="entry name" value="Fol_N"/>
</dbReference>
<feature type="disulfide bond" evidence="4">
    <location>
        <begin position="160"/>
        <end position="177"/>
    </location>
</feature>
<feature type="region of interest" description="Disordered" evidence="5">
    <location>
        <begin position="73"/>
        <end position="141"/>
    </location>
</feature>
<dbReference type="SUPFAM" id="SSF56436">
    <property type="entry name" value="C-type lectin-like"/>
    <property type="match status" value="1"/>
</dbReference>
<feature type="domain" description="EGF-like" evidence="6">
    <location>
        <begin position="301"/>
        <end position="337"/>
    </location>
</feature>
<feature type="disulfide bond" evidence="4">
    <location>
        <begin position="253"/>
        <end position="262"/>
    </location>
</feature>
<feature type="disulfide bond" evidence="4">
    <location>
        <begin position="179"/>
        <end position="188"/>
    </location>
</feature>
<dbReference type="CDD" id="cd00037">
    <property type="entry name" value="CLECT"/>
    <property type="match status" value="1"/>
</dbReference>
<protein>
    <recommendedName>
        <fullName evidence="6">EGF-like domain-containing protein</fullName>
    </recommendedName>
</protein>
<dbReference type="InterPro" id="IPR000742">
    <property type="entry name" value="EGF"/>
</dbReference>
<dbReference type="SMART" id="SM00274">
    <property type="entry name" value="FOLN"/>
    <property type="match status" value="2"/>
</dbReference>
<evidence type="ECO:0000256" key="3">
    <source>
        <dbReference type="ARBA" id="ARBA00023157"/>
    </source>
</evidence>
<dbReference type="Pfam" id="PF00008">
    <property type="entry name" value="EGF"/>
    <property type="match status" value="1"/>
</dbReference>
<sequence length="474" mass="51698">MLSRSRKFLLFLTVAVLLGALCSILSVPILLSKSTSGNAESTEHADGSTAATGIGTMTTKAAITTSLSTISSSTKTTETATSGTASKPSTTTASPSTLLTSNSTPTTTSGIESETSTTTTSSTTQSAEMATSATTSMMTESTTTTVLTTTAISPCEIITCLNNGTCIEEENNNQAECNCTEPFFGDHCERHRCNEHICHNRGFCSFDEVLQEAKCSCFDPFIGDHCEIHACDGIICENGGTCSVENGDAKCYCIEPFFGDNCEKHRCNEHICRNKGVCSFDETLQEAKCSCIDPYVGDNCEINACDDINCQNGGTCYLEDKLPKCKCEVSYSGENCECPPLFVRQKESQSKFLKISGNAAKDHCSGQGGFLTFFINKEEFDEYITNQRENAADEWIGYIQKFPDNNNLYTTVDGEDARFLKWADDPDEPNNKDTHWVELYGANPLTHRSNKMNDLSSKYELEFSCRFSQNGNCP</sequence>
<dbReference type="SUPFAM" id="SSF57196">
    <property type="entry name" value="EGF/Laminin"/>
    <property type="match status" value="5"/>
</dbReference>
<dbReference type="Gene3D" id="2.10.25.10">
    <property type="entry name" value="Laminin"/>
    <property type="match status" value="5"/>
</dbReference>
<dbReference type="PANTHER" id="PTHR24049">
    <property type="entry name" value="CRUMBS FAMILY MEMBER"/>
    <property type="match status" value="1"/>
</dbReference>
<keyword evidence="2" id="KW-0677">Repeat</keyword>
<evidence type="ECO:0000256" key="5">
    <source>
        <dbReference type="SAM" id="MobiDB-lite"/>
    </source>
</evidence>
<feature type="domain" description="EGF-like" evidence="6">
    <location>
        <begin position="227"/>
        <end position="263"/>
    </location>
</feature>
<evidence type="ECO:0000256" key="4">
    <source>
        <dbReference type="PROSITE-ProRule" id="PRU00076"/>
    </source>
</evidence>
<evidence type="ECO:0000256" key="2">
    <source>
        <dbReference type="ARBA" id="ARBA00022737"/>
    </source>
</evidence>
<proteinExistence type="predicted"/>
<dbReference type="InterPro" id="IPR051022">
    <property type="entry name" value="Notch_Cell-Fate_Det"/>
</dbReference>
<dbReference type="Gene3D" id="3.10.100.10">
    <property type="entry name" value="Mannose-Binding Protein A, subunit A"/>
    <property type="match status" value="1"/>
</dbReference>
<dbReference type="PROSITE" id="PS01186">
    <property type="entry name" value="EGF_2"/>
    <property type="match status" value="1"/>
</dbReference>
<dbReference type="AlphaFoldDB" id="E4Y560"/>
<keyword evidence="3 4" id="KW-1015">Disulfide bond</keyword>